<dbReference type="InterPro" id="IPR023198">
    <property type="entry name" value="PGP-like_dom2"/>
</dbReference>
<proteinExistence type="predicted"/>
<evidence type="ECO:0000256" key="2">
    <source>
        <dbReference type="ARBA" id="ARBA00022842"/>
    </source>
</evidence>
<accession>A0A7M1XIL8</accession>
<dbReference type="InterPro" id="IPR023214">
    <property type="entry name" value="HAD_sf"/>
</dbReference>
<dbReference type="Pfam" id="PF00702">
    <property type="entry name" value="Hydrolase"/>
    <property type="match status" value="1"/>
</dbReference>
<name>A0A7M1XIL8_9SPIR</name>
<dbReference type="PANTHER" id="PTHR46470">
    <property type="entry name" value="N-ACYLNEURAMINATE-9-PHOSPHATASE"/>
    <property type="match status" value="1"/>
</dbReference>
<dbReference type="GO" id="GO:0016787">
    <property type="term" value="F:hydrolase activity"/>
    <property type="evidence" value="ECO:0007669"/>
    <property type="project" value="UniProtKB-KW"/>
</dbReference>
<dbReference type="SFLD" id="SFLDS00003">
    <property type="entry name" value="Haloacid_Dehalogenase"/>
    <property type="match status" value="1"/>
</dbReference>
<dbReference type="EMBL" id="CP031517">
    <property type="protein sequence ID" value="QOS39444.1"/>
    <property type="molecule type" value="Genomic_DNA"/>
</dbReference>
<keyword evidence="2" id="KW-0460">Magnesium</keyword>
<protein>
    <submittedName>
        <fullName evidence="3">HAD family hydrolase</fullName>
    </submittedName>
</protein>
<dbReference type="SFLD" id="SFLDG01129">
    <property type="entry name" value="C1.5:_HAD__Beta-PGM__Phosphata"/>
    <property type="match status" value="1"/>
</dbReference>
<dbReference type="Gene3D" id="1.10.150.240">
    <property type="entry name" value="Putative phosphatase, domain 2"/>
    <property type="match status" value="1"/>
</dbReference>
<dbReference type="AlphaFoldDB" id="A0A7M1XIL8"/>
<dbReference type="InterPro" id="IPR051400">
    <property type="entry name" value="HAD-like_hydrolase"/>
</dbReference>
<organism evidence="3 4">
    <name type="scientific">Treponema rectale</name>
    <dbReference type="NCBI Taxonomy" id="744512"/>
    <lineage>
        <taxon>Bacteria</taxon>
        <taxon>Pseudomonadati</taxon>
        <taxon>Spirochaetota</taxon>
        <taxon>Spirochaetia</taxon>
        <taxon>Spirochaetales</taxon>
        <taxon>Treponemataceae</taxon>
        <taxon>Treponema</taxon>
    </lineage>
</organism>
<keyword evidence="1 3" id="KW-0378">Hydrolase</keyword>
<sequence>MTRKLKGVFFDCWDTLITFHLKNEAWNYQTLMDHATNRDEIDWKKVAEFCDEFYHKYYVAHLDYEVKVEQILNLFCLNFGIKLDCPLSTCAHEILIHLDPKPVEGIDEFLTFLDEEKIPYACLSNTVYTTEDTKALIETLIPNHHFQFVLTSGDVAVKKPNPVFFQTGVNMAKLEIADCIYVGDKLLQDAYGSSRAGFGSSIFLDWKNGVEKQTNYMVSQKLNVDFPHVRVESYHELKEKILHDEI</sequence>
<dbReference type="KEGG" id="trc:DYE49_02820"/>
<dbReference type="Proteomes" id="UP000593591">
    <property type="component" value="Chromosome"/>
</dbReference>
<evidence type="ECO:0000313" key="4">
    <source>
        <dbReference type="Proteomes" id="UP000593591"/>
    </source>
</evidence>
<dbReference type="Gene3D" id="3.40.50.1000">
    <property type="entry name" value="HAD superfamily/HAD-like"/>
    <property type="match status" value="1"/>
</dbReference>
<evidence type="ECO:0000256" key="1">
    <source>
        <dbReference type="ARBA" id="ARBA00022801"/>
    </source>
</evidence>
<evidence type="ECO:0000313" key="3">
    <source>
        <dbReference type="EMBL" id="QOS39444.1"/>
    </source>
</evidence>
<dbReference type="InterPro" id="IPR036412">
    <property type="entry name" value="HAD-like_sf"/>
</dbReference>
<dbReference type="SUPFAM" id="SSF56784">
    <property type="entry name" value="HAD-like"/>
    <property type="match status" value="1"/>
</dbReference>
<reference evidence="3 4" key="1">
    <citation type="submission" date="2018-08" db="EMBL/GenBank/DDBJ databases">
        <title>The first complete genome of Treponema rectale (CHPAT), a commensal spirochete of the bovine rectum.</title>
        <authorList>
            <person name="Staton G.J."/>
            <person name="Clegg S.R."/>
            <person name="Carter S.D."/>
            <person name="Radford A.D."/>
            <person name="Darby A."/>
            <person name="Hall N."/>
            <person name="Birtles R.J."/>
            <person name="Evans N.J."/>
        </authorList>
    </citation>
    <scope>NUCLEOTIDE SEQUENCE [LARGE SCALE GENOMIC DNA]</scope>
    <source>
        <strain evidence="3 4">CHPA</strain>
    </source>
</reference>
<gene>
    <name evidence="3" type="ORF">DYE49_02820</name>
</gene>